<evidence type="ECO:0000313" key="1">
    <source>
        <dbReference type="EMBL" id="GAG25223.1"/>
    </source>
</evidence>
<proteinExistence type="predicted"/>
<name>X0WL47_9ZZZZ</name>
<organism evidence="1">
    <name type="scientific">marine sediment metagenome</name>
    <dbReference type="NCBI Taxonomy" id="412755"/>
    <lineage>
        <taxon>unclassified sequences</taxon>
        <taxon>metagenomes</taxon>
        <taxon>ecological metagenomes</taxon>
    </lineage>
</organism>
<reference evidence="1" key="1">
    <citation type="journal article" date="2014" name="Front. Microbiol.">
        <title>High frequency of phylogenetically diverse reductive dehalogenase-homologous genes in deep subseafloor sedimentary metagenomes.</title>
        <authorList>
            <person name="Kawai M."/>
            <person name="Futagami T."/>
            <person name="Toyoda A."/>
            <person name="Takaki Y."/>
            <person name="Nishi S."/>
            <person name="Hori S."/>
            <person name="Arai W."/>
            <person name="Tsubouchi T."/>
            <person name="Morono Y."/>
            <person name="Uchiyama I."/>
            <person name="Ito T."/>
            <person name="Fujiyama A."/>
            <person name="Inagaki F."/>
            <person name="Takami H."/>
        </authorList>
    </citation>
    <scope>NUCLEOTIDE SEQUENCE</scope>
    <source>
        <strain evidence="1">Expedition CK06-06</strain>
    </source>
</reference>
<sequence length="60" mass="6623">MAEFYIPAGIQNPPGKQAESIQYNGDIFVEIYVSTVKISGYLLLQRLEKSFVVSGSAQIL</sequence>
<dbReference type="EMBL" id="BARS01038666">
    <property type="protein sequence ID" value="GAG25223.1"/>
    <property type="molecule type" value="Genomic_DNA"/>
</dbReference>
<accession>X0WL47</accession>
<comment type="caution">
    <text evidence="1">The sequence shown here is derived from an EMBL/GenBank/DDBJ whole genome shotgun (WGS) entry which is preliminary data.</text>
</comment>
<dbReference type="AlphaFoldDB" id="X0WL47"/>
<gene>
    <name evidence="1" type="ORF">S01H1_59143</name>
</gene>
<protein>
    <submittedName>
        <fullName evidence="1">Uncharacterized protein</fullName>
    </submittedName>
</protein>